<evidence type="ECO:0000313" key="2">
    <source>
        <dbReference type="Proteomes" id="UP000230066"/>
    </source>
</evidence>
<keyword evidence="2" id="KW-1185">Reference proteome</keyword>
<organism evidence="1 2">
    <name type="scientific">Fasciola hepatica</name>
    <name type="common">Liver fluke</name>
    <dbReference type="NCBI Taxonomy" id="6192"/>
    <lineage>
        <taxon>Eukaryota</taxon>
        <taxon>Metazoa</taxon>
        <taxon>Spiralia</taxon>
        <taxon>Lophotrochozoa</taxon>
        <taxon>Platyhelminthes</taxon>
        <taxon>Trematoda</taxon>
        <taxon>Digenea</taxon>
        <taxon>Plagiorchiida</taxon>
        <taxon>Echinostomata</taxon>
        <taxon>Echinostomatoidea</taxon>
        <taxon>Fasciolidae</taxon>
        <taxon>Fasciola</taxon>
    </lineage>
</organism>
<proteinExistence type="predicted"/>
<dbReference type="EMBL" id="JXXN02000175">
    <property type="protein sequence ID" value="THD28346.1"/>
    <property type="molecule type" value="Genomic_DNA"/>
</dbReference>
<dbReference type="Proteomes" id="UP000230066">
    <property type="component" value="Unassembled WGS sequence"/>
</dbReference>
<protein>
    <submittedName>
        <fullName evidence="1">Uncharacterized protein</fullName>
    </submittedName>
</protein>
<dbReference type="AlphaFoldDB" id="A0A4E0RJG1"/>
<reference evidence="1" key="1">
    <citation type="submission" date="2019-03" db="EMBL/GenBank/DDBJ databases">
        <title>Improved annotation for the trematode Fasciola hepatica.</title>
        <authorList>
            <person name="Choi Y.-J."/>
            <person name="Martin J."/>
            <person name="Mitreva M."/>
        </authorList>
    </citation>
    <scope>NUCLEOTIDE SEQUENCE [LARGE SCALE GENOMIC DNA]</scope>
</reference>
<sequence>MQADLLATNNSCGLRLEVQRSICAQMDHNFYRFDVRVNNPFYSQCVTRHLSADLQSIEIEIWLVRHFIQNQCPQDQNDCVTQFVKNILRDPPGNLPTLPFTLDAKLNNLRVEVLHTGQMNTACRQLQMGIQYLLPLLVLLHKIIFC</sequence>
<evidence type="ECO:0000313" key="1">
    <source>
        <dbReference type="EMBL" id="THD28346.1"/>
    </source>
</evidence>
<gene>
    <name evidence="1" type="ORF">D915_000767</name>
</gene>
<accession>A0A4E0RJG1</accession>
<name>A0A4E0RJG1_FASHE</name>
<comment type="caution">
    <text evidence="1">The sequence shown here is derived from an EMBL/GenBank/DDBJ whole genome shotgun (WGS) entry which is preliminary data.</text>
</comment>